<dbReference type="Gene3D" id="3.40.50.300">
    <property type="entry name" value="P-loop containing nucleotide triphosphate hydrolases"/>
    <property type="match status" value="1"/>
</dbReference>
<evidence type="ECO:0000313" key="10">
    <source>
        <dbReference type="EMBL" id="MBA8828293.1"/>
    </source>
</evidence>
<sequence length="221" mass="23600">MNPIIVALDGPAGSGKSSVSKAVARRLGFAYLDTGAAYRALAWHILNNAIDASDEAAVVDSLRTFDYSIGTDPDHYFVRVGADDITDAIREPRVTAVVSLIARVPAVRVHLNNVFRSLMQATPKPGIIAEGRDITTVVAPDASVRILLTASEEARMARRSAELPTETQANTASQLRARDVADSRVSDFMTAADGVVTVDSTLLAYEETIDAVVEVITSRTS</sequence>
<keyword evidence="5 8" id="KW-0067">ATP-binding</keyword>
<dbReference type="HAMAP" id="MF_00238">
    <property type="entry name" value="Cytidyl_kinase_type1"/>
    <property type="match status" value="1"/>
</dbReference>
<dbReference type="AlphaFoldDB" id="A0A7W3JS82"/>
<comment type="similarity">
    <text evidence="1 8">Belongs to the cytidylate kinase family. Type 1 subfamily.</text>
</comment>
<dbReference type="SUPFAM" id="SSF52540">
    <property type="entry name" value="P-loop containing nucleoside triphosphate hydrolases"/>
    <property type="match status" value="1"/>
</dbReference>
<evidence type="ECO:0000256" key="6">
    <source>
        <dbReference type="ARBA" id="ARBA00047615"/>
    </source>
</evidence>
<feature type="domain" description="Cytidylate kinase" evidence="9">
    <location>
        <begin position="6"/>
        <end position="217"/>
    </location>
</feature>
<dbReference type="GO" id="GO:0036431">
    <property type="term" value="F:dCMP kinase activity"/>
    <property type="evidence" value="ECO:0007669"/>
    <property type="project" value="InterPro"/>
</dbReference>
<dbReference type="Pfam" id="PF02224">
    <property type="entry name" value="Cytidylate_kin"/>
    <property type="match status" value="1"/>
</dbReference>
<dbReference type="GO" id="GO:0005524">
    <property type="term" value="F:ATP binding"/>
    <property type="evidence" value="ECO:0007669"/>
    <property type="project" value="UniProtKB-UniRule"/>
</dbReference>
<gene>
    <name evidence="8" type="primary">cmk</name>
    <name evidence="10" type="ORF">FB555_000364</name>
</gene>
<dbReference type="InterPro" id="IPR003136">
    <property type="entry name" value="Cytidylate_kin"/>
</dbReference>
<keyword evidence="11" id="KW-1185">Reference proteome</keyword>
<evidence type="ECO:0000256" key="8">
    <source>
        <dbReference type="HAMAP-Rule" id="MF_00238"/>
    </source>
</evidence>
<evidence type="ECO:0000256" key="7">
    <source>
        <dbReference type="ARBA" id="ARBA00048478"/>
    </source>
</evidence>
<comment type="subcellular location">
    <subcellularLocation>
        <location evidence="8">Cytoplasm</location>
    </subcellularLocation>
</comment>
<dbReference type="NCBIfam" id="TIGR00017">
    <property type="entry name" value="cmk"/>
    <property type="match status" value="1"/>
</dbReference>
<evidence type="ECO:0000256" key="4">
    <source>
        <dbReference type="ARBA" id="ARBA00022777"/>
    </source>
</evidence>
<organism evidence="10 11">
    <name type="scientific">Alpinimonas psychrophila</name>
    <dbReference type="NCBI Taxonomy" id="748908"/>
    <lineage>
        <taxon>Bacteria</taxon>
        <taxon>Bacillati</taxon>
        <taxon>Actinomycetota</taxon>
        <taxon>Actinomycetes</taxon>
        <taxon>Micrococcales</taxon>
        <taxon>Microbacteriaceae</taxon>
        <taxon>Alpinimonas</taxon>
    </lineage>
</organism>
<dbReference type="EC" id="2.7.4.25" evidence="8"/>
<dbReference type="CDD" id="cd02020">
    <property type="entry name" value="CMPK"/>
    <property type="match status" value="1"/>
</dbReference>
<comment type="catalytic activity">
    <reaction evidence="6 8">
        <text>dCMP + ATP = dCDP + ADP</text>
        <dbReference type="Rhea" id="RHEA:25094"/>
        <dbReference type="ChEBI" id="CHEBI:30616"/>
        <dbReference type="ChEBI" id="CHEBI:57566"/>
        <dbReference type="ChEBI" id="CHEBI:58593"/>
        <dbReference type="ChEBI" id="CHEBI:456216"/>
        <dbReference type="EC" id="2.7.4.25"/>
    </reaction>
</comment>
<evidence type="ECO:0000259" key="9">
    <source>
        <dbReference type="Pfam" id="PF02224"/>
    </source>
</evidence>
<dbReference type="RefSeq" id="WP_182483724.1">
    <property type="nucleotide sequence ID" value="NZ_JACGWU010000001.1"/>
</dbReference>
<accession>A0A7W3JS82</accession>
<evidence type="ECO:0000256" key="3">
    <source>
        <dbReference type="ARBA" id="ARBA00022741"/>
    </source>
</evidence>
<dbReference type="InterPro" id="IPR011994">
    <property type="entry name" value="Cytidylate_kinase_dom"/>
</dbReference>
<proteinExistence type="inferred from homology"/>
<evidence type="ECO:0000256" key="5">
    <source>
        <dbReference type="ARBA" id="ARBA00022840"/>
    </source>
</evidence>
<evidence type="ECO:0000256" key="1">
    <source>
        <dbReference type="ARBA" id="ARBA00009427"/>
    </source>
</evidence>
<dbReference type="GO" id="GO:0005737">
    <property type="term" value="C:cytoplasm"/>
    <property type="evidence" value="ECO:0007669"/>
    <property type="project" value="UniProtKB-SubCell"/>
</dbReference>
<reference evidence="10 11" key="1">
    <citation type="submission" date="2020-07" db="EMBL/GenBank/DDBJ databases">
        <title>Sequencing the genomes of 1000 actinobacteria strains.</title>
        <authorList>
            <person name="Klenk H.-P."/>
        </authorList>
    </citation>
    <scope>NUCLEOTIDE SEQUENCE [LARGE SCALE GENOMIC DNA]</scope>
    <source>
        <strain evidence="10 11">DSM 23737</strain>
    </source>
</reference>
<keyword evidence="4 8" id="KW-0418">Kinase</keyword>
<name>A0A7W3JS82_9MICO</name>
<evidence type="ECO:0000256" key="2">
    <source>
        <dbReference type="ARBA" id="ARBA00022679"/>
    </source>
</evidence>
<keyword evidence="2 8" id="KW-0808">Transferase</keyword>
<evidence type="ECO:0000313" key="11">
    <source>
        <dbReference type="Proteomes" id="UP000524237"/>
    </source>
</evidence>
<comment type="catalytic activity">
    <reaction evidence="7 8">
        <text>CMP + ATP = CDP + ADP</text>
        <dbReference type="Rhea" id="RHEA:11600"/>
        <dbReference type="ChEBI" id="CHEBI:30616"/>
        <dbReference type="ChEBI" id="CHEBI:58069"/>
        <dbReference type="ChEBI" id="CHEBI:60377"/>
        <dbReference type="ChEBI" id="CHEBI:456216"/>
        <dbReference type="EC" id="2.7.4.25"/>
    </reaction>
</comment>
<dbReference type="Proteomes" id="UP000524237">
    <property type="component" value="Unassembled WGS sequence"/>
</dbReference>
<protein>
    <recommendedName>
        <fullName evidence="8">Cytidylate kinase</fullName>
        <shortName evidence="8">CK</shortName>
        <ecNumber evidence="8">2.7.4.25</ecNumber>
    </recommendedName>
    <alternativeName>
        <fullName evidence="8">Cytidine monophosphate kinase</fullName>
        <shortName evidence="8">CMP kinase</shortName>
    </alternativeName>
</protein>
<comment type="caution">
    <text evidence="10">The sequence shown here is derived from an EMBL/GenBank/DDBJ whole genome shotgun (WGS) entry which is preliminary data.</text>
</comment>
<keyword evidence="8" id="KW-0963">Cytoplasm</keyword>
<dbReference type="EMBL" id="JACGWU010000001">
    <property type="protein sequence ID" value="MBA8828293.1"/>
    <property type="molecule type" value="Genomic_DNA"/>
</dbReference>
<dbReference type="GO" id="GO:0006220">
    <property type="term" value="P:pyrimidine nucleotide metabolic process"/>
    <property type="evidence" value="ECO:0007669"/>
    <property type="project" value="UniProtKB-UniRule"/>
</dbReference>
<dbReference type="InterPro" id="IPR027417">
    <property type="entry name" value="P-loop_NTPase"/>
</dbReference>
<keyword evidence="3 8" id="KW-0547">Nucleotide-binding</keyword>
<feature type="binding site" evidence="8">
    <location>
        <begin position="10"/>
        <end position="18"/>
    </location>
    <ligand>
        <name>ATP</name>
        <dbReference type="ChEBI" id="CHEBI:30616"/>
    </ligand>
</feature>